<dbReference type="Gene3D" id="3.90.1150.10">
    <property type="entry name" value="Aspartate Aminotransferase, domain 1"/>
    <property type="match status" value="1"/>
</dbReference>
<evidence type="ECO:0000256" key="2">
    <source>
        <dbReference type="ARBA" id="ARBA00022576"/>
    </source>
</evidence>
<protein>
    <recommendedName>
        <fullName evidence="7">Aminotransferase class I/classII domain-containing protein</fullName>
    </recommendedName>
</protein>
<dbReference type="GO" id="GO:1901605">
    <property type="term" value="P:alpha-amino acid metabolic process"/>
    <property type="evidence" value="ECO:0007669"/>
    <property type="project" value="TreeGrafter"/>
</dbReference>
<evidence type="ECO:0000256" key="3">
    <source>
        <dbReference type="ARBA" id="ARBA00022679"/>
    </source>
</evidence>
<reference evidence="5 6" key="1">
    <citation type="submission" date="2019-11" db="EMBL/GenBank/DDBJ databases">
        <title>Draft genome sequences of five Paenibacillus species of dairy origin.</title>
        <authorList>
            <person name="Olajide A.M."/>
            <person name="Chen S."/>
            <person name="Lapointe G."/>
        </authorList>
    </citation>
    <scope>NUCLEOTIDE SEQUENCE [LARGE SCALE GENOMIC DNA]</scope>
    <source>
        <strain evidence="5 6">2CS3</strain>
    </source>
</reference>
<evidence type="ECO:0008006" key="7">
    <source>
        <dbReference type="Google" id="ProtNLM"/>
    </source>
</evidence>
<dbReference type="PANTHER" id="PTHR42790">
    <property type="entry name" value="AMINOTRANSFERASE"/>
    <property type="match status" value="1"/>
</dbReference>
<dbReference type="InterPro" id="IPR050859">
    <property type="entry name" value="Class-I_PLP-dep_aminotransf"/>
</dbReference>
<name>A0A7X2Z9T8_9BACL</name>
<proteinExistence type="predicted"/>
<evidence type="ECO:0000256" key="1">
    <source>
        <dbReference type="ARBA" id="ARBA00001933"/>
    </source>
</evidence>
<dbReference type="GO" id="GO:0008483">
    <property type="term" value="F:transaminase activity"/>
    <property type="evidence" value="ECO:0007669"/>
    <property type="project" value="UniProtKB-KW"/>
</dbReference>
<dbReference type="PANTHER" id="PTHR42790:SF19">
    <property type="entry name" value="KYNURENINE_ALPHA-AMINOADIPATE AMINOTRANSFERASE, MITOCHONDRIAL"/>
    <property type="match status" value="1"/>
</dbReference>
<organism evidence="5 6">
    <name type="scientific">Paenibacillus validus</name>
    <dbReference type="NCBI Taxonomy" id="44253"/>
    <lineage>
        <taxon>Bacteria</taxon>
        <taxon>Bacillati</taxon>
        <taxon>Bacillota</taxon>
        <taxon>Bacilli</taxon>
        <taxon>Bacillales</taxon>
        <taxon>Paenibacillaceae</taxon>
        <taxon>Paenibacillus</taxon>
    </lineage>
</organism>
<gene>
    <name evidence="5" type="ORF">GNP93_09910</name>
</gene>
<dbReference type="InterPro" id="IPR015422">
    <property type="entry name" value="PyrdxlP-dep_Trfase_small"/>
</dbReference>
<evidence type="ECO:0000256" key="4">
    <source>
        <dbReference type="ARBA" id="ARBA00022898"/>
    </source>
</evidence>
<evidence type="ECO:0000313" key="6">
    <source>
        <dbReference type="Proteomes" id="UP000450917"/>
    </source>
</evidence>
<keyword evidence="2" id="KW-0032">Aminotransferase</keyword>
<dbReference type="EMBL" id="WNZX01000007">
    <property type="protein sequence ID" value="MUG70994.1"/>
    <property type="molecule type" value="Genomic_DNA"/>
</dbReference>
<dbReference type="InterPro" id="IPR015424">
    <property type="entry name" value="PyrdxlP-dep_Trfase"/>
</dbReference>
<dbReference type="Proteomes" id="UP000450917">
    <property type="component" value="Unassembled WGS sequence"/>
</dbReference>
<dbReference type="SUPFAM" id="SSF53383">
    <property type="entry name" value="PLP-dependent transferases"/>
    <property type="match status" value="1"/>
</dbReference>
<accession>A0A7X2Z9T8</accession>
<keyword evidence="4" id="KW-0663">Pyridoxal phosphate</keyword>
<dbReference type="AlphaFoldDB" id="A0A7X2Z9T8"/>
<sequence length="88" mass="10115">MDALRNELEGCVDFMEPQGGIHLWCKPNGEWDENALFKESIQNGVIFAPGTTLGSSRNFMRFTYSRTEAGSIREGIRRFAEALRRFKR</sequence>
<keyword evidence="6" id="KW-1185">Reference proteome</keyword>
<dbReference type="RefSeq" id="WP_054796376.1">
    <property type="nucleotide sequence ID" value="NZ_WNZX01000007.1"/>
</dbReference>
<evidence type="ECO:0000313" key="5">
    <source>
        <dbReference type="EMBL" id="MUG70994.1"/>
    </source>
</evidence>
<keyword evidence="3" id="KW-0808">Transferase</keyword>
<comment type="cofactor">
    <cofactor evidence="1">
        <name>pyridoxal 5'-phosphate</name>
        <dbReference type="ChEBI" id="CHEBI:597326"/>
    </cofactor>
</comment>
<comment type="caution">
    <text evidence="5">The sequence shown here is derived from an EMBL/GenBank/DDBJ whole genome shotgun (WGS) entry which is preliminary data.</text>
</comment>